<dbReference type="Pfam" id="PF00535">
    <property type="entry name" value="Glycos_transf_2"/>
    <property type="match status" value="1"/>
</dbReference>
<dbReference type="InterPro" id="IPR029044">
    <property type="entry name" value="Nucleotide-diphossugar_trans"/>
</dbReference>
<comment type="caution">
    <text evidence="3">The sequence shown here is derived from an EMBL/GenBank/DDBJ whole genome shotgun (WGS) entry which is preliminary data.</text>
</comment>
<name>A0A9D7SWZ4_9BACT</name>
<dbReference type="GO" id="GO:0016758">
    <property type="term" value="F:hexosyltransferase activity"/>
    <property type="evidence" value="ECO:0007669"/>
    <property type="project" value="UniProtKB-ARBA"/>
</dbReference>
<proteinExistence type="predicted"/>
<keyword evidence="1" id="KW-0472">Membrane</keyword>
<evidence type="ECO:0000256" key="1">
    <source>
        <dbReference type="SAM" id="Phobius"/>
    </source>
</evidence>
<reference evidence="3 4" key="1">
    <citation type="submission" date="2020-10" db="EMBL/GenBank/DDBJ databases">
        <title>Connecting structure to function with the recovery of over 1000 high-quality activated sludge metagenome-assembled genomes encoding full-length rRNA genes using long-read sequencing.</title>
        <authorList>
            <person name="Singleton C.M."/>
            <person name="Petriglieri F."/>
            <person name="Kristensen J.M."/>
            <person name="Kirkegaard R.H."/>
            <person name="Michaelsen T.Y."/>
            <person name="Andersen M.H."/>
            <person name="Karst S.M."/>
            <person name="Dueholm M.S."/>
            <person name="Nielsen P.H."/>
            <person name="Albertsen M."/>
        </authorList>
    </citation>
    <scope>NUCLEOTIDE SEQUENCE [LARGE SCALE GENOMIC DNA]</scope>
    <source>
        <strain evidence="3">Ribe_18-Q3-R11-54_MAXAC.273</strain>
    </source>
</reference>
<evidence type="ECO:0000259" key="2">
    <source>
        <dbReference type="Pfam" id="PF00535"/>
    </source>
</evidence>
<dbReference type="PANTHER" id="PTHR22916">
    <property type="entry name" value="GLYCOSYLTRANSFERASE"/>
    <property type="match status" value="1"/>
</dbReference>
<feature type="domain" description="Glycosyltransferase 2-like" evidence="2">
    <location>
        <begin position="19"/>
        <end position="181"/>
    </location>
</feature>
<feature type="transmembrane region" description="Helical" evidence="1">
    <location>
        <begin position="324"/>
        <end position="345"/>
    </location>
</feature>
<evidence type="ECO:0000313" key="3">
    <source>
        <dbReference type="EMBL" id="MBK9983467.1"/>
    </source>
</evidence>
<sequence>MMNIELPKKEINGLSMLISICIPQYNRIKFLLESLRIIEQQEYPHIEIIISDDCSTDETESKILGLSGDYKYRIRYSKNRTNLGYDRNLRKAISLASGEYVIIIGNDDTINPAYNLEELVQFIQMNNYPDIGFTNYIDEGDQYITKRAQETKVLGSGPEMALKYYSCFSFVGGIVIKREVFLKYDTEKYDGSIYTQIYMACMVVASGYVLFSISAPVVIKDVLHKEKDRLSYLDFIPKKWSGYKRIDGGLPSVLHVLISALKDSGTLSQNLVYKAFRKIYFTTLPYWILEYRKQGAFPAAVGIIHGMFPLTVKNREKMTGFSQLKIFSLYIGTSAGSLVFPIGLFEKIKPKLYNWIKK</sequence>
<organism evidence="3 4">
    <name type="scientific">Candidatus Opimibacter skivensis</name>
    <dbReference type="NCBI Taxonomy" id="2982028"/>
    <lineage>
        <taxon>Bacteria</taxon>
        <taxon>Pseudomonadati</taxon>
        <taxon>Bacteroidota</taxon>
        <taxon>Saprospiria</taxon>
        <taxon>Saprospirales</taxon>
        <taxon>Saprospiraceae</taxon>
        <taxon>Candidatus Opimibacter</taxon>
    </lineage>
</organism>
<dbReference type="InterPro" id="IPR001173">
    <property type="entry name" value="Glyco_trans_2-like"/>
</dbReference>
<dbReference type="SUPFAM" id="SSF53448">
    <property type="entry name" value="Nucleotide-diphospho-sugar transferases"/>
    <property type="match status" value="1"/>
</dbReference>
<accession>A0A9D7SWZ4</accession>
<keyword evidence="1" id="KW-1133">Transmembrane helix</keyword>
<dbReference type="PANTHER" id="PTHR22916:SF3">
    <property type="entry name" value="UDP-GLCNAC:BETAGAL BETA-1,3-N-ACETYLGLUCOSAMINYLTRANSFERASE-LIKE PROTEIN 1"/>
    <property type="match status" value="1"/>
</dbReference>
<dbReference type="Gene3D" id="3.90.550.10">
    <property type="entry name" value="Spore Coat Polysaccharide Biosynthesis Protein SpsA, Chain A"/>
    <property type="match status" value="1"/>
</dbReference>
<keyword evidence="1" id="KW-0812">Transmembrane</keyword>
<protein>
    <submittedName>
        <fullName evidence="3">Glycosyltransferase family 2 protein</fullName>
    </submittedName>
</protein>
<dbReference type="EMBL" id="JADKGY010000020">
    <property type="protein sequence ID" value="MBK9983467.1"/>
    <property type="molecule type" value="Genomic_DNA"/>
</dbReference>
<gene>
    <name evidence="3" type="ORF">IPP15_13960</name>
</gene>
<dbReference type="Proteomes" id="UP000808337">
    <property type="component" value="Unassembled WGS sequence"/>
</dbReference>
<feature type="transmembrane region" description="Helical" evidence="1">
    <location>
        <begin position="197"/>
        <end position="219"/>
    </location>
</feature>
<evidence type="ECO:0000313" key="4">
    <source>
        <dbReference type="Proteomes" id="UP000808337"/>
    </source>
</evidence>
<dbReference type="AlphaFoldDB" id="A0A9D7SWZ4"/>